<comment type="similarity">
    <text evidence="1 2">Belongs to the anti-sigma-factor antagonist family.</text>
</comment>
<name>A0ABV6MUS1_9PSEU</name>
<dbReference type="RefSeq" id="WP_273940098.1">
    <property type="nucleotide sequence ID" value="NZ_CP097263.1"/>
</dbReference>
<dbReference type="Gene3D" id="3.30.750.24">
    <property type="entry name" value="STAS domain"/>
    <property type="match status" value="1"/>
</dbReference>
<sequence>MPENSGSFAAATELVGGVAVVRLAGELDMQTVPAATLELDNAIEGAPAGLVVDLTGLTFLASAGLAMLAAVSAKAGQASVTLRLAADNRVVLRPLQITGLDAGFDIRESVESALGDLG</sequence>
<proteinExistence type="inferred from homology"/>
<evidence type="ECO:0000313" key="5">
    <source>
        <dbReference type="Proteomes" id="UP001589810"/>
    </source>
</evidence>
<dbReference type="EMBL" id="JBHLUD010000006">
    <property type="protein sequence ID" value="MFC0543551.1"/>
    <property type="molecule type" value="Genomic_DNA"/>
</dbReference>
<dbReference type="InterPro" id="IPR002645">
    <property type="entry name" value="STAS_dom"/>
</dbReference>
<protein>
    <recommendedName>
        <fullName evidence="2">Anti-sigma factor antagonist</fullName>
    </recommendedName>
</protein>
<dbReference type="InterPro" id="IPR036513">
    <property type="entry name" value="STAS_dom_sf"/>
</dbReference>
<accession>A0ABV6MUS1</accession>
<dbReference type="CDD" id="cd07043">
    <property type="entry name" value="STAS_anti-anti-sigma_factors"/>
    <property type="match status" value="1"/>
</dbReference>
<dbReference type="NCBIfam" id="TIGR00377">
    <property type="entry name" value="ant_ant_sig"/>
    <property type="match status" value="1"/>
</dbReference>
<dbReference type="SUPFAM" id="SSF52091">
    <property type="entry name" value="SpoIIaa-like"/>
    <property type="match status" value="1"/>
</dbReference>
<keyword evidence="5" id="KW-1185">Reference proteome</keyword>
<evidence type="ECO:0000259" key="3">
    <source>
        <dbReference type="PROSITE" id="PS50801"/>
    </source>
</evidence>
<evidence type="ECO:0000256" key="2">
    <source>
        <dbReference type="RuleBase" id="RU003749"/>
    </source>
</evidence>
<evidence type="ECO:0000256" key="1">
    <source>
        <dbReference type="ARBA" id="ARBA00009013"/>
    </source>
</evidence>
<organism evidence="4 5">
    <name type="scientific">Kutzneria chonburiensis</name>
    <dbReference type="NCBI Taxonomy" id="1483604"/>
    <lineage>
        <taxon>Bacteria</taxon>
        <taxon>Bacillati</taxon>
        <taxon>Actinomycetota</taxon>
        <taxon>Actinomycetes</taxon>
        <taxon>Pseudonocardiales</taxon>
        <taxon>Pseudonocardiaceae</taxon>
        <taxon>Kutzneria</taxon>
    </lineage>
</organism>
<reference evidence="4 5" key="1">
    <citation type="submission" date="2024-09" db="EMBL/GenBank/DDBJ databases">
        <authorList>
            <person name="Sun Q."/>
            <person name="Mori K."/>
        </authorList>
    </citation>
    <scope>NUCLEOTIDE SEQUENCE [LARGE SCALE GENOMIC DNA]</scope>
    <source>
        <strain evidence="4 5">TBRC 1432</strain>
    </source>
</reference>
<dbReference type="PROSITE" id="PS50801">
    <property type="entry name" value="STAS"/>
    <property type="match status" value="1"/>
</dbReference>
<dbReference type="PANTHER" id="PTHR33495:SF13">
    <property type="entry name" value="ANTI-SIGMA-F FACTOR ANTAGONIST RSFB"/>
    <property type="match status" value="1"/>
</dbReference>
<gene>
    <name evidence="4" type="ORF">ACFFH7_18765</name>
</gene>
<evidence type="ECO:0000313" key="4">
    <source>
        <dbReference type="EMBL" id="MFC0543551.1"/>
    </source>
</evidence>
<comment type="caution">
    <text evidence="4">The sequence shown here is derived from an EMBL/GenBank/DDBJ whole genome shotgun (WGS) entry which is preliminary data.</text>
</comment>
<dbReference type="InterPro" id="IPR003658">
    <property type="entry name" value="Anti-sigma_ant"/>
</dbReference>
<dbReference type="Pfam" id="PF01740">
    <property type="entry name" value="STAS"/>
    <property type="match status" value="1"/>
</dbReference>
<feature type="domain" description="STAS" evidence="3">
    <location>
        <begin position="8"/>
        <end position="117"/>
    </location>
</feature>
<dbReference type="Proteomes" id="UP001589810">
    <property type="component" value="Unassembled WGS sequence"/>
</dbReference>
<dbReference type="PANTHER" id="PTHR33495">
    <property type="entry name" value="ANTI-SIGMA FACTOR ANTAGONIST TM_1081-RELATED-RELATED"/>
    <property type="match status" value="1"/>
</dbReference>